<gene>
    <name evidence="5" type="primary">LOC132540358</name>
</gene>
<proteinExistence type="predicted"/>
<keyword evidence="1" id="KW-0343">GTPase activation</keyword>
<evidence type="ECO:0000256" key="3">
    <source>
        <dbReference type="ARBA" id="ARBA00022737"/>
    </source>
</evidence>
<evidence type="ECO:0000256" key="1">
    <source>
        <dbReference type="ARBA" id="ARBA00022468"/>
    </source>
</evidence>
<dbReference type="PANTHER" id="PTHR24113:SF12">
    <property type="entry name" value="RAN GTPASE-ACTIVATING PROTEIN 1"/>
    <property type="match status" value="1"/>
</dbReference>
<dbReference type="Proteomes" id="UP001652624">
    <property type="component" value="Chromosome 9"/>
</dbReference>
<evidence type="ECO:0000313" key="4">
    <source>
        <dbReference type="Proteomes" id="UP001652624"/>
    </source>
</evidence>
<sequence length="409" mass="44758">MPGAKERKPKAKGAPLTVSPILQRFLKTYEKHCAQTRTAVCPAIKRDLKASISDERMLRKFVLVRSEDTSPSLLPISLEPLLLTVRDEGYTLWRELCVWGLQLSNPEVARLALLLESRGRPRCSLSTLELIDCRMDSWSLGRLGLALQFSGLRSLVLDYFKCGKEELENLCSGLKSSRQLRELSLRFCGLGPQSGPGLGSLAQGSTVCILHLDGNNLQSSGALALLRPLAEFAETQGTAQPAKSSDTPQLLQAGERGQPTLSHTTALAEALSTKTASGKKKTKKRKKAIKKKVEDLAETGPWLVKLHLADNGIDGKGKGGESGLLEFIQILTCLITHSTHLRELDLGNNVVGEKAAVGILEALRARKTGKLPILKIKVTPQISSDTFRSIWKNSKKSKMTLKKKKKVKN</sequence>
<dbReference type="Gene3D" id="3.80.10.10">
    <property type="entry name" value="Ribonuclease Inhibitor"/>
    <property type="match status" value="2"/>
</dbReference>
<reference evidence="5" key="1">
    <citation type="submission" date="2025-08" db="UniProtKB">
        <authorList>
            <consortium name="RefSeq"/>
        </authorList>
    </citation>
    <scope>IDENTIFICATION</scope>
</reference>
<organism evidence="4 5">
    <name type="scientific">Erinaceus europaeus</name>
    <name type="common">Western European hedgehog</name>
    <dbReference type="NCBI Taxonomy" id="9365"/>
    <lineage>
        <taxon>Eukaryota</taxon>
        <taxon>Metazoa</taxon>
        <taxon>Chordata</taxon>
        <taxon>Craniata</taxon>
        <taxon>Vertebrata</taxon>
        <taxon>Euteleostomi</taxon>
        <taxon>Mammalia</taxon>
        <taxon>Eutheria</taxon>
        <taxon>Laurasiatheria</taxon>
        <taxon>Eulipotyphla</taxon>
        <taxon>Erinaceidae</taxon>
        <taxon>Erinaceinae</taxon>
        <taxon>Erinaceus</taxon>
    </lineage>
</organism>
<name>A0ABM3XXB6_ERIEU</name>
<dbReference type="RefSeq" id="XP_060053467.1">
    <property type="nucleotide sequence ID" value="XM_060197484.1"/>
</dbReference>
<keyword evidence="3" id="KW-0677">Repeat</keyword>
<dbReference type="InterPro" id="IPR027038">
    <property type="entry name" value="RanGap"/>
</dbReference>
<evidence type="ECO:0000313" key="5">
    <source>
        <dbReference type="RefSeq" id="XP_060053467.1"/>
    </source>
</evidence>
<accession>A0ABM3XXB6</accession>
<dbReference type="SUPFAM" id="SSF52047">
    <property type="entry name" value="RNI-like"/>
    <property type="match status" value="1"/>
</dbReference>
<keyword evidence="2" id="KW-0433">Leucine-rich repeat</keyword>
<protein>
    <submittedName>
        <fullName evidence="5">Uncharacterized protein LOC132540358 isoform X1</fullName>
    </submittedName>
</protein>
<keyword evidence="4" id="KW-1185">Reference proteome</keyword>
<evidence type="ECO:0000256" key="2">
    <source>
        <dbReference type="ARBA" id="ARBA00022614"/>
    </source>
</evidence>
<dbReference type="GeneID" id="132540358"/>
<dbReference type="Pfam" id="PF13516">
    <property type="entry name" value="LRR_6"/>
    <property type="match status" value="2"/>
</dbReference>
<dbReference type="SMART" id="SM00368">
    <property type="entry name" value="LRR_RI"/>
    <property type="match status" value="3"/>
</dbReference>
<dbReference type="PANTHER" id="PTHR24113">
    <property type="entry name" value="RAN GTPASE-ACTIVATING PROTEIN 1"/>
    <property type="match status" value="1"/>
</dbReference>
<dbReference type="InterPro" id="IPR001611">
    <property type="entry name" value="Leu-rich_rpt"/>
</dbReference>
<dbReference type="InterPro" id="IPR032675">
    <property type="entry name" value="LRR_dom_sf"/>
</dbReference>